<name>A0A0A8JZF5_9HYPH</name>
<sequence>MKKGRAVVLVIAATAAIAAAWMANSIVSRPPEVQEVEKTVGSTDVLVASKDINLGDSVDAADFKWQQWPVEGVTPGLITRERQPDAPSELSGAVARAPFITGEPIKDQKLIKISEGGVMAAILPRGMRAVSTPIQEETAAGGFILPNDRVDVILSHRQQVGRKEQMVSEAILRNIRVLAIGQALENDDGEKVVSGKTATLELSPRQAEVLMLAQSIGEISLSLRSLADAQTNGESSAPIGDDGSSTVKLLKYGVPSRAFGVN</sequence>
<dbReference type="AlphaFoldDB" id="A0A0A8JZF5"/>
<dbReference type="InterPro" id="IPR017592">
    <property type="entry name" value="Pilus_assmbl_Flp-typ_CpaB"/>
</dbReference>
<feature type="domain" description="SAF" evidence="2">
    <location>
        <begin position="43"/>
        <end position="111"/>
    </location>
</feature>
<dbReference type="HOGENOM" id="CLU_057068_1_1_5"/>
<accession>A0A0A8JZF5</accession>
<keyword evidence="1" id="KW-0732">Signal</keyword>
<evidence type="ECO:0000313" key="3">
    <source>
        <dbReference type="EMBL" id="BAQ16198.1"/>
    </source>
</evidence>
<reference evidence="3 4" key="1">
    <citation type="submission" date="2014-09" db="EMBL/GenBank/DDBJ databases">
        <title>Genome sequencing of Methyloceanibacter caenitepidi Gela4.</title>
        <authorList>
            <person name="Takeuchi M."/>
            <person name="Susumu S."/>
            <person name="Kamagata Y."/>
            <person name="Oshima K."/>
            <person name="Hattori M."/>
            <person name="Iwasaki W."/>
        </authorList>
    </citation>
    <scope>NUCLEOTIDE SEQUENCE [LARGE SCALE GENOMIC DNA]</scope>
    <source>
        <strain evidence="3 4">Gela4</strain>
    </source>
</reference>
<proteinExistence type="predicted"/>
<dbReference type="KEGG" id="mcg:GL4_0735"/>
<keyword evidence="4" id="KW-1185">Reference proteome</keyword>
<dbReference type="RefSeq" id="WP_045364639.1">
    <property type="nucleotide sequence ID" value="NZ_AP014648.1"/>
</dbReference>
<organism evidence="3 4">
    <name type="scientific">Methyloceanibacter caenitepidi</name>
    <dbReference type="NCBI Taxonomy" id="1384459"/>
    <lineage>
        <taxon>Bacteria</taxon>
        <taxon>Pseudomonadati</taxon>
        <taxon>Pseudomonadota</taxon>
        <taxon>Alphaproteobacteria</taxon>
        <taxon>Hyphomicrobiales</taxon>
        <taxon>Hyphomicrobiaceae</taxon>
        <taxon>Methyloceanibacter</taxon>
    </lineage>
</organism>
<evidence type="ECO:0000313" key="4">
    <source>
        <dbReference type="Proteomes" id="UP000031643"/>
    </source>
</evidence>
<dbReference type="STRING" id="1384459.GL4_0735"/>
<dbReference type="SMART" id="SM00858">
    <property type="entry name" value="SAF"/>
    <property type="match status" value="1"/>
</dbReference>
<evidence type="ECO:0000259" key="2">
    <source>
        <dbReference type="SMART" id="SM00858"/>
    </source>
</evidence>
<dbReference type="InterPro" id="IPR013974">
    <property type="entry name" value="SAF"/>
</dbReference>
<feature type="chain" id="PRO_5002038450" evidence="1">
    <location>
        <begin position="19"/>
        <end position="262"/>
    </location>
</feature>
<dbReference type="NCBIfam" id="TIGR03177">
    <property type="entry name" value="pilus_cpaB"/>
    <property type="match status" value="1"/>
</dbReference>
<dbReference type="Pfam" id="PF16976">
    <property type="entry name" value="RcpC"/>
    <property type="match status" value="1"/>
</dbReference>
<gene>
    <name evidence="3" type="ORF">GL4_0735</name>
</gene>
<dbReference type="CDD" id="cd11614">
    <property type="entry name" value="SAF_CpaB_FlgA_like"/>
    <property type="match status" value="1"/>
</dbReference>
<evidence type="ECO:0000256" key="1">
    <source>
        <dbReference type="SAM" id="SignalP"/>
    </source>
</evidence>
<dbReference type="Pfam" id="PF08666">
    <property type="entry name" value="SAF"/>
    <property type="match status" value="1"/>
</dbReference>
<dbReference type="Proteomes" id="UP000031643">
    <property type="component" value="Chromosome"/>
</dbReference>
<feature type="signal peptide" evidence="1">
    <location>
        <begin position="1"/>
        <end position="18"/>
    </location>
</feature>
<protein>
    <submittedName>
        <fullName evidence="3">Flp pilus assembly protein RcpC/CpaB</fullName>
    </submittedName>
</protein>
<dbReference type="OrthoDB" id="163768at2"/>
<dbReference type="InterPro" id="IPR031571">
    <property type="entry name" value="RcpC_dom"/>
</dbReference>
<dbReference type="EMBL" id="AP014648">
    <property type="protein sequence ID" value="BAQ16198.1"/>
    <property type="molecule type" value="Genomic_DNA"/>
</dbReference>